<dbReference type="Proteomes" id="UP000827284">
    <property type="component" value="Unassembled WGS sequence"/>
</dbReference>
<sequence length="366" mass="41192">MSFLREEDLINFQKASCALDGCVKIYTSCVDSMATVTTKLLGELATSAKRAPREKKMRLRMMIRIKRIMTNPSRRRSGNTLTRDFSQLTLEKFIVESLVNPLFEKTSADSDEGGARGLLFHHLNVDAEGKIIFGAGDARDKGNEDDDDDDDEEDQQEEQEDEVDTDSQRRKKTKKNTDVEAAMIDIQRLQSKFLPSLNQIFEKDICPSLRDFQLTGSSEMGFSFLRRFQGDDDEAENSNQRDDDDDEYEIGINPGNAFDEDFGGGDFNAYDDDGDAMEGVEGQEGIDRDAHGQQGHAEAPLVVEDAFGDLDEQIAAHRAGPDLDLMMETDVIMDKTSTDRYQYFDAALMRNWAGPEILEAETNPQR</sequence>
<dbReference type="GO" id="GO:0003682">
    <property type="term" value="F:chromatin binding"/>
    <property type="evidence" value="ECO:0007669"/>
    <property type="project" value="TreeGrafter"/>
</dbReference>
<proteinExistence type="inferred from homology"/>
<protein>
    <recommendedName>
        <fullName evidence="4">Condensin complex subunit 2</fullName>
    </recommendedName>
</protein>
<feature type="compositionally biased region" description="Acidic residues" evidence="11">
    <location>
        <begin position="231"/>
        <end position="248"/>
    </location>
</feature>
<feature type="compositionally biased region" description="Acidic residues" evidence="11">
    <location>
        <begin position="143"/>
        <end position="165"/>
    </location>
</feature>
<dbReference type="GO" id="GO:0051301">
    <property type="term" value="P:cell division"/>
    <property type="evidence" value="ECO:0007669"/>
    <property type="project" value="UniProtKB-KW"/>
</dbReference>
<dbReference type="EMBL" id="BQFW01000001">
    <property type="protein sequence ID" value="GJJ67747.1"/>
    <property type="molecule type" value="Genomic_DNA"/>
</dbReference>
<accession>A0A9P3LRI2</accession>
<evidence type="ECO:0000256" key="2">
    <source>
        <dbReference type="ARBA" id="ARBA00004496"/>
    </source>
</evidence>
<evidence type="ECO:0000256" key="4">
    <source>
        <dbReference type="ARBA" id="ARBA00016065"/>
    </source>
</evidence>
<comment type="similarity">
    <text evidence="3">Belongs to the CND2 (condensin subunit 2) family.</text>
</comment>
<feature type="region of interest" description="Disordered" evidence="11">
    <location>
        <begin position="135"/>
        <end position="177"/>
    </location>
</feature>
<evidence type="ECO:0000256" key="7">
    <source>
        <dbReference type="ARBA" id="ARBA00022618"/>
    </source>
</evidence>
<dbReference type="GO" id="GO:0007076">
    <property type="term" value="P:mitotic chromosome condensation"/>
    <property type="evidence" value="ECO:0007669"/>
    <property type="project" value="InterPro"/>
</dbReference>
<keyword evidence="6" id="KW-0963">Cytoplasm</keyword>
<dbReference type="OrthoDB" id="362021at2759"/>
<organism evidence="12 13">
    <name type="scientific">Entomortierella parvispora</name>
    <dbReference type="NCBI Taxonomy" id="205924"/>
    <lineage>
        <taxon>Eukaryota</taxon>
        <taxon>Fungi</taxon>
        <taxon>Fungi incertae sedis</taxon>
        <taxon>Mucoromycota</taxon>
        <taxon>Mortierellomycotina</taxon>
        <taxon>Mortierellomycetes</taxon>
        <taxon>Mortierellales</taxon>
        <taxon>Mortierellaceae</taxon>
        <taxon>Entomortierella</taxon>
    </lineage>
</organism>
<keyword evidence="13" id="KW-1185">Reference proteome</keyword>
<dbReference type="PANTHER" id="PTHR13108">
    <property type="entry name" value="CONDENSIN COMPLEX SUBUNIT 2"/>
    <property type="match status" value="1"/>
</dbReference>
<keyword evidence="7" id="KW-0132">Cell division</keyword>
<keyword evidence="8" id="KW-0498">Mitosis</keyword>
<dbReference type="Pfam" id="PF05786">
    <property type="entry name" value="Cnd2"/>
    <property type="match status" value="1"/>
</dbReference>
<evidence type="ECO:0000313" key="12">
    <source>
        <dbReference type="EMBL" id="GJJ67747.1"/>
    </source>
</evidence>
<gene>
    <name evidence="12" type="ORF">EMPS_00093</name>
</gene>
<comment type="caution">
    <text evidence="12">The sequence shown here is derived from an EMBL/GenBank/DDBJ whole genome shotgun (WGS) entry which is preliminary data.</text>
</comment>
<evidence type="ECO:0000313" key="13">
    <source>
        <dbReference type="Proteomes" id="UP000827284"/>
    </source>
</evidence>
<keyword evidence="10" id="KW-0131">Cell cycle</keyword>
<name>A0A9P3LRI2_9FUNG</name>
<evidence type="ECO:0000256" key="8">
    <source>
        <dbReference type="ARBA" id="ARBA00022776"/>
    </source>
</evidence>
<keyword evidence="5" id="KW-0158">Chromosome</keyword>
<dbReference type="PANTHER" id="PTHR13108:SF9">
    <property type="entry name" value="CONDENSIN COMPLEX SUBUNIT 2"/>
    <property type="match status" value="1"/>
</dbReference>
<reference evidence="12" key="1">
    <citation type="submission" date="2021-11" db="EMBL/GenBank/DDBJ databases">
        <authorList>
            <person name="Herlambang A."/>
            <person name="Guo Y."/>
            <person name="Takashima Y."/>
            <person name="Nishizawa T."/>
        </authorList>
    </citation>
    <scope>NUCLEOTIDE SEQUENCE</scope>
    <source>
        <strain evidence="12">E1425</strain>
    </source>
</reference>
<evidence type="ECO:0000256" key="11">
    <source>
        <dbReference type="SAM" id="MobiDB-lite"/>
    </source>
</evidence>
<evidence type="ECO:0000256" key="5">
    <source>
        <dbReference type="ARBA" id="ARBA00022454"/>
    </source>
</evidence>
<evidence type="ECO:0000256" key="9">
    <source>
        <dbReference type="ARBA" id="ARBA00023067"/>
    </source>
</evidence>
<comment type="subcellular location">
    <subcellularLocation>
        <location evidence="1">Chromosome</location>
    </subcellularLocation>
    <subcellularLocation>
        <location evidence="2">Cytoplasm</location>
    </subcellularLocation>
</comment>
<evidence type="ECO:0000256" key="10">
    <source>
        <dbReference type="ARBA" id="ARBA00023306"/>
    </source>
</evidence>
<evidence type="ECO:0000256" key="1">
    <source>
        <dbReference type="ARBA" id="ARBA00004286"/>
    </source>
</evidence>
<evidence type="ECO:0000256" key="3">
    <source>
        <dbReference type="ARBA" id="ARBA00009471"/>
    </source>
</evidence>
<dbReference type="GO" id="GO:0005737">
    <property type="term" value="C:cytoplasm"/>
    <property type="evidence" value="ECO:0007669"/>
    <property type="project" value="UniProtKB-SubCell"/>
</dbReference>
<keyword evidence="9" id="KW-0226">DNA condensation</keyword>
<reference evidence="12" key="2">
    <citation type="journal article" date="2022" name="Microbiol. Resour. Announc.">
        <title>Whole-Genome Sequence of Entomortierella parvispora E1425, a Mucoromycotan Fungus Associated with Burkholderiaceae-Related Endosymbiotic Bacteria.</title>
        <authorList>
            <person name="Herlambang A."/>
            <person name="Guo Y."/>
            <person name="Takashima Y."/>
            <person name="Narisawa K."/>
            <person name="Ohta H."/>
            <person name="Nishizawa T."/>
        </authorList>
    </citation>
    <scope>NUCLEOTIDE SEQUENCE</scope>
    <source>
        <strain evidence="12">E1425</strain>
    </source>
</reference>
<dbReference type="AlphaFoldDB" id="A0A9P3LRI2"/>
<evidence type="ECO:0000256" key="6">
    <source>
        <dbReference type="ARBA" id="ARBA00022490"/>
    </source>
</evidence>
<dbReference type="InterPro" id="IPR022816">
    <property type="entry name" value="Condensin_barren_su2"/>
</dbReference>
<feature type="region of interest" description="Disordered" evidence="11">
    <location>
        <begin position="229"/>
        <end position="248"/>
    </location>
</feature>
<dbReference type="GO" id="GO:0000796">
    <property type="term" value="C:condensin complex"/>
    <property type="evidence" value="ECO:0007669"/>
    <property type="project" value="InterPro"/>
</dbReference>